<evidence type="ECO:0000313" key="1">
    <source>
        <dbReference type="EMBL" id="HIR87607.1"/>
    </source>
</evidence>
<proteinExistence type="predicted"/>
<reference evidence="1" key="2">
    <citation type="journal article" date="2021" name="PeerJ">
        <title>Extensive microbial diversity within the chicken gut microbiome revealed by metagenomics and culture.</title>
        <authorList>
            <person name="Gilroy R."/>
            <person name="Ravi A."/>
            <person name="Getino M."/>
            <person name="Pursley I."/>
            <person name="Horton D.L."/>
            <person name="Alikhan N.F."/>
            <person name="Baker D."/>
            <person name="Gharbi K."/>
            <person name="Hall N."/>
            <person name="Watson M."/>
            <person name="Adriaenssens E.M."/>
            <person name="Foster-Nyarko E."/>
            <person name="Jarju S."/>
            <person name="Secka A."/>
            <person name="Antonio M."/>
            <person name="Oren A."/>
            <person name="Chaudhuri R.R."/>
            <person name="La Ragione R."/>
            <person name="Hildebrand F."/>
            <person name="Pallen M.J."/>
        </authorList>
    </citation>
    <scope>NUCLEOTIDE SEQUENCE</scope>
    <source>
        <strain evidence="1">ChiW13-3771</strain>
    </source>
</reference>
<accession>A0A9D1EC45</accession>
<protein>
    <submittedName>
        <fullName evidence="1">DUF2397 family protein</fullName>
    </submittedName>
</protein>
<dbReference type="Pfam" id="PF09660">
    <property type="entry name" value="DUF2397"/>
    <property type="match status" value="1"/>
</dbReference>
<sequence length="57" mass="7287">MKVHEKLLKPLIETKYLTVDNTDRYRCIVRLFYLNYEKLKYWMYQEEVYEELREDAY</sequence>
<name>A0A9D1EC45_9FIRM</name>
<organism evidence="1 2">
    <name type="scientific">Candidatus Fimimorpha faecalis</name>
    <dbReference type="NCBI Taxonomy" id="2840824"/>
    <lineage>
        <taxon>Bacteria</taxon>
        <taxon>Bacillati</taxon>
        <taxon>Bacillota</taxon>
        <taxon>Clostridia</taxon>
        <taxon>Eubacteriales</taxon>
        <taxon>Candidatus Fimimorpha</taxon>
    </lineage>
</organism>
<evidence type="ECO:0000313" key="2">
    <source>
        <dbReference type="Proteomes" id="UP000824201"/>
    </source>
</evidence>
<reference evidence="1" key="1">
    <citation type="submission" date="2020-10" db="EMBL/GenBank/DDBJ databases">
        <authorList>
            <person name="Gilroy R."/>
        </authorList>
    </citation>
    <scope>NUCLEOTIDE SEQUENCE</scope>
    <source>
        <strain evidence="1">ChiW13-3771</strain>
    </source>
</reference>
<dbReference type="InterPro" id="IPR013493">
    <property type="entry name" value="CHP02677"/>
</dbReference>
<dbReference type="AlphaFoldDB" id="A0A9D1EC45"/>
<dbReference type="Proteomes" id="UP000824201">
    <property type="component" value="Unassembled WGS sequence"/>
</dbReference>
<comment type="caution">
    <text evidence="1">The sequence shown here is derived from an EMBL/GenBank/DDBJ whole genome shotgun (WGS) entry which is preliminary data.</text>
</comment>
<dbReference type="EMBL" id="DVHN01000015">
    <property type="protein sequence ID" value="HIR87607.1"/>
    <property type="molecule type" value="Genomic_DNA"/>
</dbReference>
<feature type="non-terminal residue" evidence="1">
    <location>
        <position position="57"/>
    </location>
</feature>
<gene>
    <name evidence="1" type="ORF">IAC96_01525</name>
</gene>